<dbReference type="GO" id="GO:0004175">
    <property type="term" value="F:endopeptidase activity"/>
    <property type="evidence" value="ECO:0007669"/>
    <property type="project" value="UniProtKB-ARBA"/>
</dbReference>
<reference evidence="3 4" key="1">
    <citation type="submission" date="2016-10" db="EMBL/GenBank/DDBJ databases">
        <authorList>
            <person name="de Groot N.N."/>
        </authorList>
    </citation>
    <scope>NUCLEOTIDE SEQUENCE [LARGE SCALE GENOMIC DNA]</scope>
    <source>
        <strain evidence="3 4">DSM 19548</strain>
    </source>
</reference>
<dbReference type="OrthoDB" id="7171777at2"/>
<feature type="transmembrane region" description="Helical" evidence="1">
    <location>
        <begin position="252"/>
        <end position="273"/>
    </location>
</feature>
<evidence type="ECO:0000256" key="1">
    <source>
        <dbReference type="SAM" id="Phobius"/>
    </source>
</evidence>
<feature type="transmembrane region" description="Helical" evidence="1">
    <location>
        <begin position="279"/>
        <end position="299"/>
    </location>
</feature>
<evidence type="ECO:0000259" key="2">
    <source>
        <dbReference type="Pfam" id="PF02517"/>
    </source>
</evidence>
<evidence type="ECO:0000313" key="3">
    <source>
        <dbReference type="EMBL" id="SFD01942.1"/>
    </source>
</evidence>
<feature type="transmembrane region" description="Helical" evidence="1">
    <location>
        <begin position="122"/>
        <end position="143"/>
    </location>
</feature>
<feature type="transmembrane region" description="Helical" evidence="1">
    <location>
        <begin position="214"/>
        <end position="231"/>
    </location>
</feature>
<dbReference type="EMBL" id="FOLG01000013">
    <property type="protein sequence ID" value="SFD01942.1"/>
    <property type="molecule type" value="Genomic_DNA"/>
</dbReference>
<feature type="domain" description="CAAX prenyl protease 2/Lysostaphin resistance protein A-like" evidence="2">
    <location>
        <begin position="157"/>
        <end position="252"/>
    </location>
</feature>
<feature type="transmembrane region" description="Helical" evidence="1">
    <location>
        <begin position="155"/>
        <end position="177"/>
    </location>
</feature>
<evidence type="ECO:0000313" key="4">
    <source>
        <dbReference type="Proteomes" id="UP000198728"/>
    </source>
</evidence>
<dbReference type="AlphaFoldDB" id="A0A1I1NX71"/>
<dbReference type="RefSeq" id="WP_093362133.1">
    <property type="nucleotide sequence ID" value="NZ_FOLG01000013.1"/>
</dbReference>
<dbReference type="InterPro" id="IPR003675">
    <property type="entry name" value="Rce1/LyrA-like_dom"/>
</dbReference>
<dbReference type="GO" id="GO:0080120">
    <property type="term" value="P:CAAX-box protein maturation"/>
    <property type="evidence" value="ECO:0007669"/>
    <property type="project" value="UniProtKB-ARBA"/>
</dbReference>
<protein>
    <recommendedName>
        <fullName evidence="2">CAAX prenyl protease 2/Lysostaphin resistance protein A-like domain-containing protein</fullName>
    </recommendedName>
</protein>
<keyword evidence="4" id="KW-1185">Reference proteome</keyword>
<feature type="transmembrane region" description="Helical" evidence="1">
    <location>
        <begin position="189"/>
        <end position="208"/>
    </location>
</feature>
<dbReference type="STRING" id="441112.SAMN04488094_11355"/>
<accession>A0A1I1NX71</accession>
<sequence>MRAPAFEASLEDARDYPQLWRLLLGLIFIFFMFLSMAAMLVGGAVAVAGMIDPTYTTHVVAALNRMRAAAQGFGGVDSPLAVLLLLTTFAGLFVGPMLAAAAFHFRGPGSLFGDAADWAEGFFTALAVLVPVYGVMIALGVWLETPTPNLPLDRWLMLLPLALPLIFVQIAAEELVFRGYLQQQLAARFNARWIWMGIPALIFASLHISPVAEANLIIVLISALIFGLLAADLTEQTGSLGAAMGLHFGNNLAGILGLATADTITGLALYVTPAPEGRAAAQGLSIGISVAVLVLVWWLTRRRLTRRAQ</sequence>
<proteinExistence type="predicted"/>
<keyword evidence="1" id="KW-1133">Transmembrane helix</keyword>
<dbReference type="Pfam" id="PF02517">
    <property type="entry name" value="Rce1-like"/>
    <property type="match status" value="1"/>
</dbReference>
<keyword evidence="1" id="KW-0472">Membrane</keyword>
<feature type="transmembrane region" description="Helical" evidence="1">
    <location>
        <begin position="80"/>
        <end position="101"/>
    </location>
</feature>
<feature type="transmembrane region" description="Helical" evidence="1">
    <location>
        <begin position="22"/>
        <end position="51"/>
    </location>
</feature>
<keyword evidence="1" id="KW-0812">Transmembrane</keyword>
<organism evidence="3 4">
    <name type="scientific">Tropicimonas isoalkanivorans</name>
    <dbReference type="NCBI Taxonomy" id="441112"/>
    <lineage>
        <taxon>Bacteria</taxon>
        <taxon>Pseudomonadati</taxon>
        <taxon>Pseudomonadota</taxon>
        <taxon>Alphaproteobacteria</taxon>
        <taxon>Rhodobacterales</taxon>
        <taxon>Roseobacteraceae</taxon>
        <taxon>Tropicimonas</taxon>
    </lineage>
</organism>
<gene>
    <name evidence="3" type="ORF">SAMN04488094_11355</name>
</gene>
<name>A0A1I1NX71_9RHOB</name>
<dbReference type="Proteomes" id="UP000198728">
    <property type="component" value="Unassembled WGS sequence"/>
</dbReference>